<dbReference type="EMBL" id="JBAFSM010000001">
    <property type="protein sequence ID" value="MEG3435564.1"/>
    <property type="molecule type" value="Genomic_DNA"/>
</dbReference>
<proteinExistence type="predicted"/>
<sequence>MPLQLQYDKINWNDPELIETLKRYRETIDSSSPLVKSIDKAFTPEEKIARQKAYFAVLEKYKV</sequence>
<name>A0AAW9QRU6_9CHRO</name>
<keyword evidence="2" id="KW-1185">Reference proteome</keyword>
<evidence type="ECO:0000313" key="1">
    <source>
        <dbReference type="EMBL" id="MEG3435564.1"/>
    </source>
</evidence>
<accession>A0AAW9QRU6</accession>
<organism evidence="1 2">
    <name type="scientific">Pannus brasiliensis CCIBt3594</name>
    <dbReference type="NCBI Taxonomy" id="1427578"/>
    <lineage>
        <taxon>Bacteria</taxon>
        <taxon>Bacillati</taxon>
        <taxon>Cyanobacteriota</taxon>
        <taxon>Cyanophyceae</taxon>
        <taxon>Oscillatoriophycideae</taxon>
        <taxon>Chroococcales</taxon>
        <taxon>Microcystaceae</taxon>
        <taxon>Pannus</taxon>
    </lineage>
</organism>
<gene>
    <name evidence="1" type="ORF">V0288_00390</name>
</gene>
<reference evidence="1 2" key="1">
    <citation type="submission" date="2024-01" db="EMBL/GenBank/DDBJ databases">
        <title>Genomic insights into the taxonomy and metabolism of the cyanobacterium Pannus brasiliensis CCIBt3594.</title>
        <authorList>
            <person name="Machado M."/>
            <person name="Botero N.B."/>
            <person name="Andreote A.P.D."/>
            <person name="Feitosa A.M.T."/>
            <person name="Popin R."/>
            <person name="Sivonen K."/>
            <person name="Fiore M.F."/>
        </authorList>
    </citation>
    <scope>NUCLEOTIDE SEQUENCE [LARGE SCALE GENOMIC DNA]</scope>
    <source>
        <strain evidence="1 2">CCIBt3594</strain>
    </source>
</reference>
<evidence type="ECO:0000313" key="2">
    <source>
        <dbReference type="Proteomes" id="UP001328733"/>
    </source>
</evidence>
<dbReference type="Proteomes" id="UP001328733">
    <property type="component" value="Unassembled WGS sequence"/>
</dbReference>
<dbReference type="AlphaFoldDB" id="A0AAW9QRU6"/>
<comment type="caution">
    <text evidence="1">The sequence shown here is derived from an EMBL/GenBank/DDBJ whole genome shotgun (WGS) entry which is preliminary data.</text>
</comment>
<protein>
    <submittedName>
        <fullName evidence="1">Uncharacterized protein</fullName>
    </submittedName>
</protein>
<dbReference type="RefSeq" id="WP_332863014.1">
    <property type="nucleotide sequence ID" value="NZ_JBAFSM010000001.1"/>
</dbReference>